<dbReference type="GO" id="GO:0036064">
    <property type="term" value="C:ciliary basal body"/>
    <property type="evidence" value="ECO:0007669"/>
    <property type="project" value="TreeGrafter"/>
</dbReference>
<dbReference type="GO" id="GO:0005874">
    <property type="term" value="C:microtubule"/>
    <property type="evidence" value="ECO:0007669"/>
    <property type="project" value="UniProtKB-KW"/>
</dbReference>
<dbReference type="CDD" id="cd00882">
    <property type="entry name" value="Ras_like_GTPase"/>
    <property type="match status" value="1"/>
</dbReference>
<dbReference type="GO" id="GO:0005930">
    <property type="term" value="C:axoneme"/>
    <property type="evidence" value="ECO:0007669"/>
    <property type="project" value="UniProtKB-SubCell"/>
</dbReference>
<keyword evidence="10" id="KW-0243">Dynein</keyword>
<dbReference type="GO" id="GO:0005868">
    <property type="term" value="C:cytoplasmic dynein complex"/>
    <property type="evidence" value="ECO:0007669"/>
    <property type="project" value="InterPro"/>
</dbReference>
<accession>A0A177WLZ2</accession>
<evidence type="ECO:0000313" key="17">
    <source>
        <dbReference type="Proteomes" id="UP000077115"/>
    </source>
</evidence>
<dbReference type="EMBL" id="DS022304">
    <property type="protein sequence ID" value="OAJ40705.1"/>
    <property type="molecule type" value="Genomic_DNA"/>
</dbReference>
<evidence type="ECO:0000256" key="9">
    <source>
        <dbReference type="ARBA" id="ARBA00022794"/>
    </source>
</evidence>
<feature type="region of interest" description="Disordered" evidence="15">
    <location>
        <begin position="383"/>
        <end position="412"/>
    </location>
</feature>
<dbReference type="OrthoDB" id="10263060at2759"/>
<evidence type="ECO:0000256" key="5">
    <source>
        <dbReference type="ARBA" id="ARBA00018863"/>
    </source>
</evidence>
<evidence type="ECO:0000256" key="3">
    <source>
        <dbReference type="ARBA" id="ARBA00004430"/>
    </source>
</evidence>
<reference evidence="16 17" key="1">
    <citation type="submission" date="2006-10" db="EMBL/GenBank/DDBJ databases">
        <title>The Genome Sequence of Batrachochytrium dendrobatidis JEL423.</title>
        <authorList>
            <consortium name="The Broad Institute Genome Sequencing Platform"/>
            <person name="Birren B."/>
            <person name="Lander E."/>
            <person name="Galagan J."/>
            <person name="Cuomo C."/>
            <person name="Devon K."/>
            <person name="Jaffe D."/>
            <person name="Butler J."/>
            <person name="Alvarez P."/>
            <person name="Gnerre S."/>
            <person name="Grabherr M."/>
            <person name="Kleber M."/>
            <person name="Mauceli E."/>
            <person name="Brockman W."/>
            <person name="Young S."/>
            <person name="LaButti K."/>
            <person name="Sykes S."/>
            <person name="DeCaprio D."/>
            <person name="Crawford M."/>
            <person name="Koehrsen M."/>
            <person name="Engels R."/>
            <person name="Montgomery P."/>
            <person name="Pearson M."/>
            <person name="Howarth C."/>
            <person name="Larson L."/>
            <person name="White J."/>
            <person name="O'Leary S."/>
            <person name="Kodira C."/>
            <person name="Zeng Q."/>
            <person name="Yandava C."/>
            <person name="Alvarado L."/>
            <person name="Longcore J."/>
            <person name="James T."/>
        </authorList>
    </citation>
    <scope>NUCLEOTIDE SEQUENCE [LARGE SCALE GENOMIC DNA]</scope>
    <source>
        <strain evidence="16 17">JEL423</strain>
    </source>
</reference>
<keyword evidence="14" id="KW-0966">Cell projection</keyword>
<evidence type="ECO:0000256" key="15">
    <source>
        <dbReference type="SAM" id="MobiDB-lite"/>
    </source>
</evidence>
<comment type="similarity">
    <text evidence="4">Belongs to the dynein light intermediate chain family.</text>
</comment>
<feature type="region of interest" description="Disordered" evidence="15">
    <location>
        <begin position="1"/>
        <end position="41"/>
    </location>
</feature>
<feature type="compositionally biased region" description="Polar residues" evidence="15">
    <location>
        <begin position="403"/>
        <end position="412"/>
    </location>
</feature>
<sequence length="412" mass="45981">MSAGGTESLEDITVASKNQHNSDSTPHTTQPNPKSRKDLWTLIKESKDHDKKNSEGNATLETTIYVVGSKGSGKSSMILGFLDRDETPSPSVALEYTFGRRTRGVNSTKDVVHIWELAGGIYLSDLLEIPITESNIHVSTFLIVLDLSNPSTILDTLEPLLDKIKTKVNKVLDGLEQRGSKRPKVLRNAATKRYGVDHPDIDLVTLSPVPITIIGSKYDEMQSMESEMRKMLCKMLRYMAHINGASLIFVSQKDDTLASRSRHMMSYHGFKSNAPKSMVMDHNKPILIMAGQDTFCGIGLPPSEISKNTIGQRTFIPLEKWKSDYIVYFPKPKVQVVQDRIDLSKFPEHAIDVVRVQKDEELERLRRANDRKMKDKDTLGDMASLTLAGSGKEQKKKGKSYSRANASLMSVA</sequence>
<dbReference type="Pfam" id="PF05783">
    <property type="entry name" value="DLIC"/>
    <property type="match status" value="1"/>
</dbReference>
<keyword evidence="7" id="KW-0963">Cytoplasm</keyword>
<dbReference type="InterPro" id="IPR022780">
    <property type="entry name" value="Dynein_light_int_chain"/>
</dbReference>
<reference evidence="16 17" key="2">
    <citation type="submission" date="2016-05" db="EMBL/GenBank/DDBJ databases">
        <title>Lineage-specific infection strategies underlie the spectrum of fungal disease in amphibians.</title>
        <authorList>
            <person name="Cuomo C.A."/>
            <person name="Farrer R.A."/>
            <person name="James T."/>
            <person name="Longcore J."/>
            <person name="Birren B."/>
        </authorList>
    </citation>
    <scope>NUCLEOTIDE SEQUENCE [LARGE SCALE GENOMIC DNA]</scope>
    <source>
        <strain evidence="16 17">JEL423</strain>
    </source>
</reference>
<dbReference type="GO" id="GO:0035735">
    <property type="term" value="P:intraciliary transport involved in cilium assembly"/>
    <property type="evidence" value="ECO:0007669"/>
    <property type="project" value="InterPro"/>
</dbReference>
<evidence type="ECO:0000313" key="16">
    <source>
        <dbReference type="EMBL" id="OAJ40705.1"/>
    </source>
</evidence>
<dbReference type="STRING" id="403673.A0A177WLZ2"/>
<evidence type="ECO:0000256" key="10">
    <source>
        <dbReference type="ARBA" id="ARBA00023017"/>
    </source>
</evidence>
<dbReference type="AlphaFoldDB" id="A0A177WLZ2"/>
<keyword evidence="8" id="KW-0493">Microtubule</keyword>
<evidence type="ECO:0000256" key="7">
    <source>
        <dbReference type="ARBA" id="ARBA00022490"/>
    </source>
</evidence>
<dbReference type="SUPFAM" id="SSF52540">
    <property type="entry name" value="P-loop containing nucleoside triphosphate hydrolases"/>
    <property type="match status" value="1"/>
</dbReference>
<keyword evidence="12" id="KW-0505">Motor protein</keyword>
<evidence type="ECO:0000256" key="14">
    <source>
        <dbReference type="ARBA" id="ARBA00023273"/>
    </source>
</evidence>
<organism evidence="16 17">
    <name type="scientific">Batrachochytrium dendrobatidis (strain JEL423)</name>
    <dbReference type="NCBI Taxonomy" id="403673"/>
    <lineage>
        <taxon>Eukaryota</taxon>
        <taxon>Fungi</taxon>
        <taxon>Fungi incertae sedis</taxon>
        <taxon>Chytridiomycota</taxon>
        <taxon>Chytridiomycota incertae sedis</taxon>
        <taxon>Chytridiomycetes</taxon>
        <taxon>Rhizophydiales</taxon>
        <taxon>Rhizophydiales incertae sedis</taxon>
        <taxon>Batrachochytrium</taxon>
    </lineage>
</organism>
<protein>
    <recommendedName>
        <fullName evidence="5">Cytoplasmic dynein 2 light intermediate chain 1</fullName>
    </recommendedName>
</protein>
<dbReference type="VEuPathDB" id="FungiDB:BDEG_24410"/>
<name>A0A177WLZ2_BATDL</name>
<keyword evidence="13" id="KW-0206">Cytoskeleton</keyword>
<gene>
    <name evidence="16" type="ORF">BDEG_24410</name>
</gene>
<evidence type="ECO:0000256" key="12">
    <source>
        <dbReference type="ARBA" id="ARBA00023175"/>
    </source>
</evidence>
<evidence type="ECO:0000256" key="13">
    <source>
        <dbReference type="ARBA" id="ARBA00023212"/>
    </source>
</evidence>
<dbReference type="PANTHER" id="PTHR13236:SF0">
    <property type="entry name" value="CYTOPLASMIC DYNEIN 2 LIGHT INTERMEDIATE CHAIN 1"/>
    <property type="match status" value="1"/>
</dbReference>
<dbReference type="GO" id="GO:0035721">
    <property type="term" value="P:intraciliary retrograde transport"/>
    <property type="evidence" value="ECO:0007669"/>
    <property type="project" value="InterPro"/>
</dbReference>
<dbReference type="InterPro" id="IPR040045">
    <property type="entry name" value="DYNC2LI1"/>
</dbReference>
<feature type="compositionally biased region" description="Polar residues" evidence="15">
    <location>
        <begin position="15"/>
        <end position="33"/>
    </location>
</feature>
<comment type="subcellular location">
    <subcellularLocation>
        <location evidence="3">Cytoplasm</location>
        <location evidence="3">Cytoskeleton</location>
        <location evidence="3">Cilium axoneme</location>
    </subcellularLocation>
    <subcellularLocation>
        <location evidence="1">Cytoplasm</location>
        <location evidence="1">Cytoskeleton</location>
        <location evidence="1">Cilium basal body</location>
    </subcellularLocation>
    <subcellularLocation>
        <location evidence="2">Cytoplasm</location>
        <location evidence="2">Cytoskeleton</location>
        <location evidence="2">Microtubule organizing center</location>
        <location evidence="2">Centrosome</location>
    </subcellularLocation>
</comment>
<proteinExistence type="inferred from homology"/>
<evidence type="ECO:0000256" key="8">
    <source>
        <dbReference type="ARBA" id="ARBA00022701"/>
    </source>
</evidence>
<dbReference type="InterPro" id="IPR027417">
    <property type="entry name" value="P-loop_NTPase"/>
</dbReference>
<keyword evidence="6" id="KW-0217">Developmental protein</keyword>
<dbReference type="Proteomes" id="UP000077115">
    <property type="component" value="Unassembled WGS sequence"/>
</dbReference>
<keyword evidence="11" id="KW-0969">Cilium</keyword>
<dbReference type="Gene3D" id="3.40.50.300">
    <property type="entry name" value="P-loop containing nucleotide triphosphate hydrolases"/>
    <property type="match status" value="1"/>
</dbReference>
<dbReference type="PANTHER" id="PTHR13236">
    <property type="entry name" value="DYNEIN 2 LIGHT INTERMEDIATE CHAIN, ISOFORM 2"/>
    <property type="match status" value="1"/>
</dbReference>
<evidence type="ECO:0000256" key="11">
    <source>
        <dbReference type="ARBA" id="ARBA00023069"/>
    </source>
</evidence>
<evidence type="ECO:0000256" key="4">
    <source>
        <dbReference type="ARBA" id="ARBA00006831"/>
    </source>
</evidence>
<evidence type="ECO:0000256" key="6">
    <source>
        <dbReference type="ARBA" id="ARBA00022473"/>
    </source>
</evidence>
<keyword evidence="9" id="KW-0970">Cilium biogenesis/degradation</keyword>
<evidence type="ECO:0000256" key="2">
    <source>
        <dbReference type="ARBA" id="ARBA00004300"/>
    </source>
</evidence>
<evidence type="ECO:0000256" key="1">
    <source>
        <dbReference type="ARBA" id="ARBA00004120"/>
    </source>
</evidence>
<dbReference type="GO" id="GO:0045504">
    <property type="term" value="F:dynein heavy chain binding"/>
    <property type="evidence" value="ECO:0007669"/>
    <property type="project" value="TreeGrafter"/>
</dbReference>